<gene>
    <name evidence="2" type="ORF">FRC98_12190</name>
</gene>
<dbReference type="AlphaFoldDB" id="A0A5C6X5Z0"/>
<dbReference type="OrthoDB" id="9817581at2"/>
<sequence>MIFIGGAGGLADAARAIRQRQRDLNRRIELSNQRRRLRKLNREPVGDYEPERAEFHCAFLCGACDFFLPPRDDDNTMPACACPSCGESEWIDLGLEPAAGRIRDMEAEARMQAPPHIKRAVLFTSLSFFILVFSVCVLGEFFAPDYFSPSLVEGGIFFSLVGGVLLVPLLYYVAPRPLSVLWLKRQTRLPHRWHVPLPLPAPHAAPEKTLAEMSAQPLGETITAPVSGRECIAYEICVLFDTPGDARPAEWVLQEQGGVALTLNGELELQPGSYYLESPVEPIDTPGLSLNGSISAAPSARYKAFKRFLRQRALFITDGDFHVYEACILPGDSVDVEAFEGPMYVLRHTNAPERGDLPRLPRPLFPGH</sequence>
<evidence type="ECO:0000256" key="1">
    <source>
        <dbReference type="SAM" id="Phobius"/>
    </source>
</evidence>
<keyword evidence="1" id="KW-1133">Transmembrane helix</keyword>
<dbReference type="EMBL" id="VOSM01000005">
    <property type="protein sequence ID" value="TXD36590.1"/>
    <property type="molecule type" value="Genomic_DNA"/>
</dbReference>
<dbReference type="RefSeq" id="WP_146981718.1">
    <property type="nucleotide sequence ID" value="NZ_VOSM01000005.1"/>
</dbReference>
<keyword evidence="1" id="KW-0472">Membrane</keyword>
<feature type="transmembrane region" description="Helical" evidence="1">
    <location>
        <begin position="155"/>
        <end position="174"/>
    </location>
</feature>
<reference evidence="2 3" key="1">
    <citation type="submission" date="2019-08" db="EMBL/GenBank/DDBJ databases">
        <title>Bradymonadales sp. TMQ4.</title>
        <authorList>
            <person name="Liang Q."/>
        </authorList>
    </citation>
    <scope>NUCLEOTIDE SEQUENCE [LARGE SCALE GENOMIC DNA]</scope>
    <source>
        <strain evidence="2 3">TMQ4</strain>
    </source>
</reference>
<feature type="transmembrane region" description="Helical" evidence="1">
    <location>
        <begin position="120"/>
        <end position="143"/>
    </location>
</feature>
<comment type="caution">
    <text evidence="2">The sequence shown here is derived from an EMBL/GenBank/DDBJ whole genome shotgun (WGS) entry which is preliminary data.</text>
</comment>
<evidence type="ECO:0000313" key="3">
    <source>
        <dbReference type="Proteomes" id="UP000321412"/>
    </source>
</evidence>
<accession>A0A5C6X5Z0</accession>
<protein>
    <submittedName>
        <fullName evidence="2">Uncharacterized protein</fullName>
    </submittedName>
</protein>
<name>A0A5C6X5Z0_9DELT</name>
<dbReference type="Proteomes" id="UP000321412">
    <property type="component" value="Unassembled WGS sequence"/>
</dbReference>
<organism evidence="2 3">
    <name type="scientific">Lujinxingia vulgaris</name>
    <dbReference type="NCBI Taxonomy" id="2600176"/>
    <lineage>
        <taxon>Bacteria</taxon>
        <taxon>Deltaproteobacteria</taxon>
        <taxon>Bradymonadales</taxon>
        <taxon>Lujinxingiaceae</taxon>
        <taxon>Lujinxingia</taxon>
    </lineage>
</organism>
<proteinExistence type="predicted"/>
<evidence type="ECO:0000313" key="2">
    <source>
        <dbReference type="EMBL" id="TXD36590.1"/>
    </source>
</evidence>
<keyword evidence="1" id="KW-0812">Transmembrane</keyword>
<keyword evidence="3" id="KW-1185">Reference proteome</keyword>